<dbReference type="Proteomes" id="UP000887565">
    <property type="component" value="Unplaced"/>
</dbReference>
<evidence type="ECO:0000313" key="3">
    <source>
        <dbReference type="Proteomes" id="UP000887565"/>
    </source>
</evidence>
<accession>A0A915J9J3</accession>
<dbReference type="Gene3D" id="1.10.472.90">
    <property type="entry name" value="Conserved carboxylase domain"/>
    <property type="match status" value="1"/>
</dbReference>
<feature type="domain" description="Lipoyl-binding" evidence="2">
    <location>
        <begin position="189"/>
        <end position="258"/>
    </location>
</feature>
<dbReference type="SUPFAM" id="SSF51230">
    <property type="entry name" value="Single hybrid motif"/>
    <property type="match status" value="1"/>
</dbReference>
<dbReference type="PANTHER" id="PTHR43778">
    <property type="entry name" value="PYRUVATE CARBOXYLASE"/>
    <property type="match status" value="1"/>
</dbReference>
<evidence type="ECO:0000313" key="4">
    <source>
        <dbReference type="WBParaSite" id="nRc.2.0.1.t22365-RA"/>
    </source>
</evidence>
<dbReference type="WBParaSite" id="nRc.2.0.1.t22365-RA">
    <property type="protein sequence ID" value="nRc.2.0.1.t22365-RA"/>
    <property type="gene ID" value="nRc.2.0.1.g22365"/>
</dbReference>
<dbReference type="InterPro" id="IPR055268">
    <property type="entry name" value="PCB-like"/>
</dbReference>
<dbReference type="InterPro" id="IPR003379">
    <property type="entry name" value="Carboxylase_cons_dom"/>
</dbReference>
<keyword evidence="1" id="KW-0092">Biotin</keyword>
<dbReference type="Pfam" id="PF00364">
    <property type="entry name" value="Biotin_lipoyl"/>
    <property type="match status" value="1"/>
</dbReference>
<keyword evidence="3" id="KW-1185">Reference proteome</keyword>
<dbReference type="GO" id="GO:0005737">
    <property type="term" value="C:cytoplasm"/>
    <property type="evidence" value="ECO:0007669"/>
    <property type="project" value="TreeGrafter"/>
</dbReference>
<dbReference type="Gene3D" id="2.40.50.100">
    <property type="match status" value="1"/>
</dbReference>
<dbReference type="FunFam" id="2.40.50.100:FF:000003">
    <property type="entry name" value="Acetyl-CoA carboxylase biotin carboxyl carrier protein"/>
    <property type="match status" value="1"/>
</dbReference>
<dbReference type="AlphaFoldDB" id="A0A915J9J3"/>
<dbReference type="SUPFAM" id="SSF89000">
    <property type="entry name" value="post-HMGL domain-like"/>
    <property type="match status" value="1"/>
</dbReference>
<dbReference type="OMA" id="RNCICAD"/>
<dbReference type="CDD" id="cd06850">
    <property type="entry name" value="biotinyl_domain"/>
    <property type="match status" value="1"/>
</dbReference>
<reference evidence="4" key="1">
    <citation type="submission" date="2022-11" db="UniProtKB">
        <authorList>
            <consortium name="WormBaseParasite"/>
        </authorList>
    </citation>
    <scope>IDENTIFICATION</scope>
</reference>
<evidence type="ECO:0000259" key="2">
    <source>
        <dbReference type="PROSITE" id="PS50968"/>
    </source>
</evidence>
<dbReference type="Gene3D" id="1.10.10.60">
    <property type="entry name" value="Homeodomain-like"/>
    <property type="match status" value="1"/>
</dbReference>
<dbReference type="InterPro" id="IPR000089">
    <property type="entry name" value="Biotin_lipoyl"/>
</dbReference>
<dbReference type="GO" id="GO:0006094">
    <property type="term" value="P:gluconeogenesis"/>
    <property type="evidence" value="ECO:0007669"/>
    <property type="project" value="TreeGrafter"/>
</dbReference>
<dbReference type="PANTHER" id="PTHR43778:SF2">
    <property type="entry name" value="PYRUVATE CARBOXYLASE, MITOCHONDRIAL"/>
    <property type="match status" value="1"/>
</dbReference>
<dbReference type="GO" id="GO:0004736">
    <property type="term" value="F:pyruvate carboxylase activity"/>
    <property type="evidence" value="ECO:0007669"/>
    <property type="project" value="TreeGrafter"/>
</dbReference>
<evidence type="ECO:0000256" key="1">
    <source>
        <dbReference type="ARBA" id="ARBA00023267"/>
    </source>
</evidence>
<name>A0A915J9J3_ROMCU</name>
<protein>
    <submittedName>
        <fullName evidence="4">Lipoyl-binding domain-containing protein</fullName>
    </submittedName>
</protein>
<dbReference type="Pfam" id="PF02436">
    <property type="entry name" value="PYC_OADA"/>
    <property type="match status" value="1"/>
</dbReference>
<sequence length="258" mass="28955">MVQNKLNAKTLVEKAADLSFPSSVIEFMQGKIGQAPYGFPEPLRSRMLRGKPTVDQRPGKNLKPIDFEALKTELQQKHKRKLRDVDVVSAALYPRVFNEFETFRAKYGPVDKLDTRVFLCGLKKGQETDIELEKGKLIHVQLVTEGELRENGEREVFFDYNGQMRSVFVKDNEATKSLVQHPKADPAKKGSIGAPMPGEVLEIKVKEGDKVKAKTPLIVLSAMKMEMVIESQVEGTVKQILVKPKMKCAGGDLMLEIE</sequence>
<dbReference type="Gene3D" id="3.10.600.10">
    <property type="entry name" value="pyruvate carboxylase f1077a mutant domain"/>
    <property type="match status" value="1"/>
</dbReference>
<organism evidence="3 4">
    <name type="scientific">Romanomermis culicivorax</name>
    <name type="common">Nematode worm</name>
    <dbReference type="NCBI Taxonomy" id="13658"/>
    <lineage>
        <taxon>Eukaryota</taxon>
        <taxon>Metazoa</taxon>
        <taxon>Ecdysozoa</taxon>
        <taxon>Nematoda</taxon>
        <taxon>Enoplea</taxon>
        <taxon>Dorylaimia</taxon>
        <taxon>Mermithida</taxon>
        <taxon>Mermithoidea</taxon>
        <taxon>Mermithidae</taxon>
        <taxon>Romanomermis</taxon>
    </lineage>
</organism>
<dbReference type="PROSITE" id="PS50968">
    <property type="entry name" value="BIOTINYL_LIPOYL"/>
    <property type="match status" value="1"/>
</dbReference>
<dbReference type="InterPro" id="IPR011053">
    <property type="entry name" value="Single_hybrid_motif"/>
</dbReference>
<proteinExistence type="predicted"/>